<dbReference type="GO" id="GO:0005634">
    <property type="term" value="C:nucleus"/>
    <property type="evidence" value="ECO:0007669"/>
    <property type="project" value="TreeGrafter"/>
</dbReference>
<feature type="compositionally biased region" description="Acidic residues" evidence="1">
    <location>
        <begin position="138"/>
        <end position="150"/>
    </location>
</feature>
<dbReference type="Pfam" id="PF17283">
    <property type="entry name" value="Zn_ribbon_SprT"/>
    <property type="match status" value="1"/>
</dbReference>
<dbReference type="Pfam" id="PF10263">
    <property type="entry name" value="SprT-like"/>
    <property type="match status" value="1"/>
</dbReference>
<evidence type="ECO:0000256" key="1">
    <source>
        <dbReference type="SAM" id="MobiDB-lite"/>
    </source>
</evidence>
<organism evidence="3 4">
    <name type="scientific">Lecanosticta acicola</name>
    <dbReference type="NCBI Taxonomy" id="111012"/>
    <lineage>
        <taxon>Eukaryota</taxon>
        <taxon>Fungi</taxon>
        <taxon>Dikarya</taxon>
        <taxon>Ascomycota</taxon>
        <taxon>Pezizomycotina</taxon>
        <taxon>Dothideomycetes</taxon>
        <taxon>Dothideomycetidae</taxon>
        <taxon>Mycosphaerellales</taxon>
        <taxon>Mycosphaerellaceae</taxon>
        <taxon>Lecanosticta</taxon>
    </lineage>
</organism>
<protein>
    <recommendedName>
        <fullName evidence="2">SprT-like domain-containing protein</fullName>
    </recommendedName>
</protein>
<accession>A0AAI9E851</accession>
<feature type="compositionally biased region" description="Basic and acidic residues" evidence="1">
    <location>
        <begin position="23"/>
        <end position="32"/>
    </location>
</feature>
<comment type="caution">
    <text evidence="3">The sequence shown here is derived from an EMBL/GenBank/DDBJ whole genome shotgun (WGS) entry which is preliminary data.</text>
</comment>
<gene>
    <name evidence="3" type="ORF">LECACI_7A003589</name>
</gene>
<dbReference type="SMART" id="SM00731">
    <property type="entry name" value="SprT"/>
    <property type="match status" value="1"/>
</dbReference>
<dbReference type="Proteomes" id="UP001296104">
    <property type="component" value="Unassembled WGS sequence"/>
</dbReference>
<feature type="compositionally biased region" description="Pro residues" evidence="1">
    <location>
        <begin position="263"/>
        <end position="272"/>
    </location>
</feature>
<feature type="region of interest" description="Disordered" evidence="1">
    <location>
        <begin position="1"/>
        <end position="292"/>
    </location>
</feature>
<dbReference type="GO" id="GO:0006950">
    <property type="term" value="P:response to stress"/>
    <property type="evidence" value="ECO:0007669"/>
    <property type="project" value="UniProtKB-ARBA"/>
</dbReference>
<feature type="compositionally biased region" description="Basic and acidic residues" evidence="1">
    <location>
        <begin position="217"/>
        <end position="239"/>
    </location>
</feature>
<dbReference type="PANTHER" id="PTHR23099">
    <property type="entry name" value="TRANSCRIPTIONAL REGULATOR"/>
    <property type="match status" value="1"/>
</dbReference>
<feature type="compositionally biased region" description="Low complexity" evidence="1">
    <location>
        <begin position="82"/>
        <end position="102"/>
    </location>
</feature>
<evidence type="ECO:0000313" key="4">
    <source>
        <dbReference type="Proteomes" id="UP001296104"/>
    </source>
</evidence>
<evidence type="ECO:0000313" key="3">
    <source>
        <dbReference type="EMBL" id="CAK3970817.1"/>
    </source>
</evidence>
<feature type="region of interest" description="Disordered" evidence="1">
    <location>
        <begin position="308"/>
        <end position="348"/>
    </location>
</feature>
<dbReference type="PANTHER" id="PTHR23099:SF0">
    <property type="entry name" value="GERM CELL NUCLEAR ACIDIC PROTEIN"/>
    <property type="match status" value="1"/>
</dbReference>
<dbReference type="InterPro" id="IPR006640">
    <property type="entry name" value="SprT-like_domain"/>
</dbReference>
<reference evidence="3" key="1">
    <citation type="submission" date="2023-11" db="EMBL/GenBank/DDBJ databases">
        <authorList>
            <person name="Alioto T."/>
            <person name="Alioto T."/>
            <person name="Gomez Garrido J."/>
        </authorList>
    </citation>
    <scope>NUCLEOTIDE SEQUENCE</scope>
</reference>
<dbReference type="InterPro" id="IPR035240">
    <property type="entry name" value="SprT_Zn_ribbon"/>
</dbReference>
<dbReference type="EMBL" id="CAVMBE010000017">
    <property type="protein sequence ID" value="CAK3970817.1"/>
    <property type="molecule type" value="Genomic_DNA"/>
</dbReference>
<proteinExistence type="predicted"/>
<feature type="compositionally biased region" description="Polar residues" evidence="1">
    <location>
        <begin position="64"/>
        <end position="75"/>
    </location>
</feature>
<sequence length="641" mass="70340">MARLRRASGDGGDSLPRRTQQRKPAEPAETTRPKTARRRQPARYIISDDSSAEESEAPAKFVQKTKSVSTATKTQVRLGPPKSLSQSSLAASKEALATSTTEFALEEKPARKPRRAILSPVKQKQPRLPSPPPNPEPELSDNEGEVDIEESIWCGTIDDSSSSSGEDLLSPRQLFGFPRKVSQDAKKALSPAKQPDLTKRLQALSIFDDEPVLSKRSRTDLEESRPESRPGTSSDKENDMGIIRFSPPRLKSPQKKAPIERPATPPHPPPSPSKLKSPSKRPPRIPTPPLRPSLDAFWTAEAINDWNDQYSPQKPLKSPRKLNLNPNPEDVSPSTSPRKTSPTKRTKAEIEARKNFDIRKITLAESFLTELDQTVAQGQIQALAASTGGVRIIWSKTLNSTAGRANWRRETAKVTNQSSQQTVTTHKHFASIELASKVIDDEHRLLNVIAHEFCHLCNFMISGIKDQPHGKQFKIWGAACTRAFGEKGVEVTTKHSYEIEYKYIWKCVDQGLCGMEFKRHSKSIDPVKHRCGGCKSKLVQIKPVPRKVAGGERSAAGTSVIGGKGGMPAVAGYTAFVKAHFAAVKKSLPGASHKEVMEALGKKYRAEKAGGAGGKETDGVDGIAKDLEAVDLQDREVIELD</sequence>
<keyword evidence="4" id="KW-1185">Reference proteome</keyword>
<feature type="domain" description="SprT-like" evidence="2">
    <location>
        <begin position="369"/>
        <end position="541"/>
    </location>
</feature>
<name>A0AAI9E851_9PEZI</name>
<evidence type="ECO:0000259" key="2">
    <source>
        <dbReference type="SMART" id="SM00731"/>
    </source>
</evidence>
<dbReference type="CDD" id="cd00084">
    <property type="entry name" value="HMG-box_SF"/>
    <property type="match status" value="1"/>
</dbReference>
<dbReference type="AlphaFoldDB" id="A0AAI9E851"/>